<dbReference type="InterPro" id="IPR011704">
    <property type="entry name" value="ATPase_dyneun-rel_AAA"/>
</dbReference>
<feature type="non-terminal residue" evidence="6">
    <location>
        <position position="205"/>
    </location>
</feature>
<protein>
    <submittedName>
        <fullName evidence="6">AAA ATPase midasin</fullName>
    </submittedName>
</protein>
<name>A0ABR0M2Y0_9PEZI</name>
<sequence length="205" mass="23016">MVDEKFSKQQSKKQRTDKAPQALRSRWGKFAMDVNNLERQLSSRGDAMAFAFIEGAIVKAVRNGDWVLLDEINLASSDTLESLADLLDTANPSILLTEAGNVERIEAHPDFRIFAAMNPATDTGKKDLPMGIRSRFTELYVESPDRDMKSLQTIVETYLAGYNLNDTRVASDVTRLYFEIQTLAAQNRLVDGADQKPHFSLRTLT</sequence>
<evidence type="ECO:0000256" key="2">
    <source>
        <dbReference type="ARBA" id="ARBA00022840"/>
    </source>
</evidence>
<dbReference type="InterPro" id="IPR027417">
    <property type="entry name" value="P-loop_NTPase"/>
</dbReference>
<dbReference type="PANTHER" id="PTHR48103:SF2">
    <property type="entry name" value="MIDASIN"/>
    <property type="match status" value="1"/>
</dbReference>
<dbReference type="Gene3D" id="3.40.50.300">
    <property type="entry name" value="P-loop containing nucleotide triphosphate hydrolases"/>
    <property type="match status" value="1"/>
</dbReference>
<evidence type="ECO:0000256" key="3">
    <source>
        <dbReference type="SAM" id="MobiDB-lite"/>
    </source>
</evidence>
<proteinExistence type="predicted"/>
<organism evidence="6 7">
    <name type="scientific">Cryomyces antarcticus</name>
    <dbReference type="NCBI Taxonomy" id="329879"/>
    <lineage>
        <taxon>Eukaryota</taxon>
        <taxon>Fungi</taxon>
        <taxon>Dikarya</taxon>
        <taxon>Ascomycota</taxon>
        <taxon>Pezizomycotina</taxon>
        <taxon>Dothideomycetes</taxon>
        <taxon>Dothideomycetes incertae sedis</taxon>
        <taxon>Cryomyces</taxon>
    </lineage>
</organism>
<feature type="region of interest" description="Disordered" evidence="3">
    <location>
        <begin position="1"/>
        <end position="21"/>
    </location>
</feature>
<dbReference type="Pfam" id="PF17865">
    <property type="entry name" value="AAA_lid_5"/>
    <property type="match status" value="1"/>
</dbReference>
<gene>
    <name evidence="6" type="primary">MDN1_2</name>
    <name evidence="6" type="ORF">LTR16_009107</name>
</gene>
<keyword evidence="1" id="KW-0547">Nucleotide-binding</keyword>
<dbReference type="Proteomes" id="UP001357485">
    <property type="component" value="Unassembled WGS sequence"/>
</dbReference>
<feature type="domain" description="ATPase dynein-related AAA" evidence="4">
    <location>
        <begin position="47"/>
        <end position="136"/>
    </location>
</feature>
<dbReference type="EMBL" id="JAVRRA010002303">
    <property type="protein sequence ID" value="KAK5278002.1"/>
    <property type="molecule type" value="Genomic_DNA"/>
</dbReference>
<evidence type="ECO:0000313" key="7">
    <source>
        <dbReference type="Proteomes" id="UP001357485"/>
    </source>
</evidence>
<accession>A0ABR0M2Y0</accession>
<keyword evidence="2" id="KW-0067">ATP-binding</keyword>
<evidence type="ECO:0000259" key="5">
    <source>
        <dbReference type="Pfam" id="PF17865"/>
    </source>
</evidence>
<evidence type="ECO:0000259" key="4">
    <source>
        <dbReference type="Pfam" id="PF07728"/>
    </source>
</evidence>
<dbReference type="SUPFAM" id="SSF52540">
    <property type="entry name" value="P-loop containing nucleoside triphosphate hydrolases"/>
    <property type="match status" value="1"/>
</dbReference>
<dbReference type="InterPro" id="IPR041190">
    <property type="entry name" value="Midasin_AAA_lid_5"/>
</dbReference>
<comment type="caution">
    <text evidence="6">The sequence shown here is derived from an EMBL/GenBank/DDBJ whole genome shotgun (WGS) entry which is preliminary data.</text>
</comment>
<reference evidence="6 7" key="1">
    <citation type="submission" date="2023-08" db="EMBL/GenBank/DDBJ databases">
        <title>Black Yeasts Isolated from many extreme environments.</title>
        <authorList>
            <person name="Coleine C."/>
            <person name="Stajich J.E."/>
            <person name="Selbmann L."/>
        </authorList>
    </citation>
    <scope>NUCLEOTIDE SEQUENCE [LARGE SCALE GENOMIC DNA]</scope>
    <source>
        <strain evidence="6 7">CCFEE 536</strain>
    </source>
</reference>
<dbReference type="PANTHER" id="PTHR48103">
    <property type="entry name" value="MIDASIN-RELATED"/>
    <property type="match status" value="1"/>
</dbReference>
<evidence type="ECO:0000313" key="6">
    <source>
        <dbReference type="EMBL" id="KAK5278002.1"/>
    </source>
</evidence>
<evidence type="ECO:0000256" key="1">
    <source>
        <dbReference type="ARBA" id="ARBA00022741"/>
    </source>
</evidence>
<keyword evidence="7" id="KW-1185">Reference proteome</keyword>
<feature type="domain" description="Midasin AAA lid" evidence="5">
    <location>
        <begin position="151"/>
        <end position="205"/>
    </location>
</feature>
<dbReference type="Pfam" id="PF07728">
    <property type="entry name" value="AAA_5"/>
    <property type="match status" value="1"/>
</dbReference>